<evidence type="ECO:0000259" key="2">
    <source>
        <dbReference type="Pfam" id="PF00144"/>
    </source>
</evidence>
<dbReference type="InterPro" id="IPR001466">
    <property type="entry name" value="Beta-lactam-related"/>
</dbReference>
<dbReference type="Gene3D" id="3.40.710.10">
    <property type="entry name" value="DD-peptidase/beta-lactamase superfamily"/>
    <property type="match status" value="1"/>
</dbReference>
<dbReference type="Pfam" id="PF00144">
    <property type="entry name" value="Beta-lactamase"/>
    <property type="match status" value="1"/>
</dbReference>
<name>A0ABR7VBG8_9FLAO</name>
<sequence>MMLQFILLFFILYGNTAHSQSTHEFFDNEGMSKERLARYDVFLQNEVDEGRISGAVTLISRNNKIVHQATYGYSDLSSRKTMQHDGIFHLMSMTKPIITAAFMMLYEEGHFFLTDPVSTYLPQFKNMKVALDVEAGKEGATMDTNKEITIAHLLSHTAGFSHGLGGTALDNDISKALYQETHANLESRVNALARLPLIGQPGEQWYYSASPDVLAMLIEKFSGKTVADFLQERIFDPLEMKDTGYNIPIEKQMRWVPVHNFDREGNLITSERQLPIMGNTIFGGTHGLFSTATDYMKFCQMMIHKGKFKGRNLLSPKTVELMTMNQIGNLRQGPGQGFGFGFGVTTDVADSKIIGSEGQYYWGGAYCTYFFIDPKEQLISILMLQLQPYSNYYSQQMRQFVYQSITD</sequence>
<feature type="domain" description="Beta-lactamase-related" evidence="2">
    <location>
        <begin position="43"/>
        <end position="388"/>
    </location>
</feature>
<dbReference type="PANTHER" id="PTHR43283">
    <property type="entry name" value="BETA-LACTAMASE-RELATED"/>
    <property type="match status" value="1"/>
</dbReference>
<dbReference type="SUPFAM" id="SSF56601">
    <property type="entry name" value="beta-lactamase/transpeptidase-like"/>
    <property type="match status" value="1"/>
</dbReference>
<organism evidence="3 4">
    <name type="scientific">Maribacter arenosus</name>
    <dbReference type="NCBI Taxonomy" id="1854708"/>
    <lineage>
        <taxon>Bacteria</taxon>
        <taxon>Pseudomonadati</taxon>
        <taxon>Bacteroidota</taxon>
        <taxon>Flavobacteriia</taxon>
        <taxon>Flavobacteriales</taxon>
        <taxon>Flavobacteriaceae</taxon>
        <taxon>Maribacter</taxon>
    </lineage>
</organism>
<protein>
    <submittedName>
        <fullName evidence="3">Beta-lactamase family protein</fullName>
    </submittedName>
</protein>
<dbReference type="EMBL" id="JABTCG010000003">
    <property type="protein sequence ID" value="MBD0851018.1"/>
    <property type="molecule type" value="Genomic_DNA"/>
</dbReference>
<dbReference type="InterPro" id="IPR050789">
    <property type="entry name" value="Diverse_Enzym_Activities"/>
</dbReference>
<accession>A0ABR7VBG8</accession>
<proteinExistence type="predicted"/>
<evidence type="ECO:0000313" key="4">
    <source>
        <dbReference type="Proteomes" id="UP000598350"/>
    </source>
</evidence>
<evidence type="ECO:0000313" key="3">
    <source>
        <dbReference type="EMBL" id="MBD0851018.1"/>
    </source>
</evidence>
<evidence type="ECO:0000256" key="1">
    <source>
        <dbReference type="SAM" id="SignalP"/>
    </source>
</evidence>
<keyword evidence="1" id="KW-0732">Signal</keyword>
<keyword evidence="4" id="KW-1185">Reference proteome</keyword>
<feature type="chain" id="PRO_5045682193" evidence="1">
    <location>
        <begin position="20"/>
        <end position="407"/>
    </location>
</feature>
<gene>
    <name evidence="3" type="ORF">HPE63_10090</name>
</gene>
<comment type="caution">
    <text evidence="3">The sequence shown here is derived from an EMBL/GenBank/DDBJ whole genome shotgun (WGS) entry which is preliminary data.</text>
</comment>
<reference evidence="3 4" key="1">
    <citation type="submission" date="2020-05" db="EMBL/GenBank/DDBJ databases">
        <title>The draft genome sequence of Maribacter arenosus CAU 1321.</title>
        <authorList>
            <person name="Mu L."/>
        </authorList>
    </citation>
    <scope>NUCLEOTIDE SEQUENCE [LARGE SCALE GENOMIC DNA]</scope>
    <source>
        <strain evidence="3 4">CAU 1321</strain>
    </source>
</reference>
<dbReference type="InterPro" id="IPR012338">
    <property type="entry name" value="Beta-lactam/transpept-like"/>
</dbReference>
<dbReference type="PANTHER" id="PTHR43283:SF3">
    <property type="entry name" value="BETA-LACTAMASE FAMILY PROTEIN (AFU_ORTHOLOGUE AFUA_5G07500)"/>
    <property type="match status" value="1"/>
</dbReference>
<feature type="signal peptide" evidence="1">
    <location>
        <begin position="1"/>
        <end position="19"/>
    </location>
</feature>
<dbReference type="Proteomes" id="UP000598350">
    <property type="component" value="Unassembled WGS sequence"/>
</dbReference>